<keyword evidence="2" id="KW-1185">Reference proteome</keyword>
<dbReference type="EMBL" id="JBBCAQ010000035">
    <property type="protein sequence ID" value="KAK7578130.1"/>
    <property type="molecule type" value="Genomic_DNA"/>
</dbReference>
<gene>
    <name evidence="1" type="ORF">V9T40_010335</name>
</gene>
<evidence type="ECO:0000313" key="2">
    <source>
        <dbReference type="Proteomes" id="UP001367676"/>
    </source>
</evidence>
<name>A0AAN9TCH0_9HEMI</name>
<proteinExistence type="predicted"/>
<reference evidence="1 2" key="1">
    <citation type="submission" date="2024-03" db="EMBL/GenBank/DDBJ databases">
        <title>Adaptation during the transition from Ophiocordyceps entomopathogen to insect associate is accompanied by gene loss and intensified selection.</title>
        <authorList>
            <person name="Ward C.M."/>
            <person name="Onetto C.A."/>
            <person name="Borneman A.R."/>
        </authorList>
    </citation>
    <scope>NUCLEOTIDE SEQUENCE [LARGE SCALE GENOMIC DNA]</scope>
    <source>
        <strain evidence="1">AWRI1</strain>
        <tissue evidence="1">Single Adult Female</tissue>
    </source>
</reference>
<comment type="caution">
    <text evidence="1">The sequence shown here is derived from an EMBL/GenBank/DDBJ whole genome shotgun (WGS) entry which is preliminary data.</text>
</comment>
<protein>
    <submittedName>
        <fullName evidence="1">Uncharacterized protein</fullName>
    </submittedName>
</protein>
<sequence>MYAKSADCKAKSHEMTVEDRARFAPLVMHTLAVYTNPADLGRSSRAYPYSAHFWFISVYKGAEKLARFFNVTKIDDSTVYNIHDR</sequence>
<organism evidence="1 2">
    <name type="scientific">Parthenolecanium corni</name>
    <dbReference type="NCBI Taxonomy" id="536013"/>
    <lineage>
        <taxon>Eukaryota</taxon>
        <taxon>Metazoa</taxon>
        <taxon>Ecdysozoa</taxon>
        <taxon>Arthropoda</taxon>
        <taxon>Hexapoda</taxon>
        <taxon>Insecta</taxon>
        <taxon>Pterygota</taxon>
        <taxon>Neoptera</taxon>
        <taxon>Paraneoptera</taxon>
        <taxon>Hemiptera</taxon>
        <taxon>Sternorrhyncha</taxon>
        <taxon>Coccoidea</taxon>
        <taxon>Coccidae</taxon>
        <taxon>Parthenolecanium</taxon>
    </lineage>
</organism>
<dbReference type="Proteomes" id="UP001367676">
    <property type="component" value="Unassembled WGS sequence"/>
</dbReference>
<accession>A0AAN9TCH0</accession>
<dbReference type="AlphaFoldDB" id="A0AAN9TCH0"/>
<evidence type="ECO:0000313" key="1">
    <source>
        <dbReference type="EMBL" id="KAK7578130.1"/>
    </source>
</evidence>